<comment type="caution">
    <text evidence="2">The sequence shown here is derived from an EMBL/GenBank/DDBJ whole genome shotgun (WGS) entry which is preliminary data.</text>
</comment>
<keyword evidence="1" id="KW-0472">Membrane</keyword>
<accession>A0A1A7BSR9</accession>
<dbReference type="AlphaFoldDB" id="A0A1A7BSR9"/>
<feature type="transmembrane region" description="Helical" evidence="1">
    <location>
        <begin position="15"/>
        <end position="36"/>
    </location>
</feature>
<dbReference type="EMBL" id="LOCQ01000062">
    <property type="protein sequence ID" value="OBV36581.1"/>
    <property type="molecule type" value="Genomic_DNA"/>
</dbReference>
<protein>
    <submittedName>
        <fullName evidence="2">Uncharacterized protein</fullName>
    </submittedName>
</protein>
<organism evidence="2 3">
    <name type="scientific">Janthinobacterium psychrotolerans</name>
    <dbReference type="NCBI Taxonomy" id="1747903"/>
    <lineage>
        <taxon>Bacteria</taxon>
        <taxon>Pseudomonadati</taxon>
        <taxon>Pseudomonadota</taxon>
        <taxon>Betaproteobacteria</taxon>
        <taxon>Burkholderiales</taxon>
        <taxon>Oxalobacteraceae</taxon>
        <taxon>Janthinobacterium</taxon>
    </lineage>
</organism>
<reference evidence="2 3" key="1">
    <citation type="submission" date="2016-04" db="EMBL/GenBank/DDBJ databases">
        <title>Draft genome sequence of Janthinobacterium psychrotolerans sp. nov., isolated from freshwater sediments in Denmark.</title>
        <authorList>
            <person name="Gong X."/>
            <person name="Skrivergaard S."/>
            <person name="Korsgaard B.S."/>
            <person name="Schreiber L."/>
            <person name="Marshall I.P."/>
            <person name="Finster K."/>
            <person name="Schramm A."/>
        </authorList>
    </citation>
    <scope>NUCLEOTIDE SEQUENCE [LARGE SCALE GENOMIC DNA]</scope>
    <source>
        <strain evidence="2 3">S3-2</strain>
    </source>
</reference>
<keyword evidence="1" id="KW-1133">Transmembrane helix</keyword>
<dbReference type="Proteomes" id="UP000092713">
    <property type="component" value="Unassembled WGS sequence"/>
</dbReference>
<sequence>MNTFYITNLLELKNMMILETTLITLAVAVTAIRFYLISTGKGEF</sequence>
<gene>
    <name evidence="2" type="ORF">ASR47_100153</name>
</gene>
<evidence type="ECO:0000256" key="1">
    <source>
        <dbReference type="SAM" id="Phobius"/>
    </source>
</evidence>
<evidence type="ECO:0000313" key="2">
    <source>
        <dbReference type="EMBL" id="OBV36581.1"/>
    </source>
</evidence>
<keyword evidence="1" id="KW-0812">Transmembrane</keyword>
<proteinExistence type="predicted"/>
<evidence type="ECO:0000313" key="3">
    <source>
        <dbReference type="Proteomes" id="UP000092713"/>
    </source>
</evidence>
<name>A0A1A7BSR9_9BURK</name>
<keyword evidence="3" id="KW-1185">Reference proteome</keyword>